<dbReference type="Proteomes" id="UP000887574">
    <property type="component" value="Unplaced"/>
</dbReference>
<name>A0A915DL75_9BILA</name>
<evidence type="ECO:0000256" key="1">
    <source>
        <dbReference type="SAM" id="MobiDB-lite"/>
    </source>
</evidence>
<protein>
    <submittedName>
        <fullName evidence="3">Uncharacterized protein</fullName>
    </submittedName>
</protein>
<sequence length="150" mass="16741">MYPAIEEADQGFQGKVEQTDGEDERGSDSGEKPGQIISESGVKLLLTLYKECTEGKLKAAHGLAKLGSYSIIALKSAFLRRFGGSRENLPTVQTGRDQAYEKWLAGAPPKNKGTKYRLADERILRVVEEYLIRAKLEYLRAIARNFETDD</sequence>
<evidence type="ECO:0000313" key="2">
    <source>
        <dbReference type="Proteomes" id="UP000887574"/>
    </source>
</evidence>
<feature type="region of interest" description="Disordered" evidence="1">
    <location>
        <begin position="1"/>
        <end position="35"/>
    </location>
</feature>
<reference evidence="3" key="1">
    <citation type="submission" date="2022-11" db="UniProtKB">
        <authorList>
            <consortium name="WormBaseParasite"/>
        </authorList>
    </citation>
    <scope>IDENTIFICATION</scope>
</reference>
<keyword evidence="2" id="KW-1185">Reference proteome</keyword>
<dbReference type="WBParaSite" id="jg2124">
    <property type="protein sequence ID" value="jg2124"/>
    <property type="gene ID" value="jg2124"/>
</dbReference>
<organism evidence="2 3">
    <name type="scientific">Ditylenchus dipsaci</name>
    <dbReference type="NCBI Taxonomy" id="166011"/>
    <lineage>
        <taxon>Eukaryota</taxon>
        <taxon>Metazoa</taxon>
        <taxon>Ecdysozoa</taxon>
        <taxon>Nematoda</taxon>
        <taxon>Chromadorea</taxon>
        <taxon>Rhabditida</taxon>
        <taxon>Tylenchina</taxon>
        <taxon>Tylenchomorpha</taxon>
        <taxon>Sphaerularioidea</taxon>
        <taxon>Anguinidae</taxon>
        <taxon>Anguininae</taxon>
        <taxon>Ditylenchus</taxon>
    </lineage>
</organism>
<dbReference type="AlphaFoldDB" id="A0A915DL75"/>
<evidence type="ECO:0000313" key="3">
    <source>
        <dbReference type="WBParaSite" id="jg2124"/>
    </source>
</evidence>
<accession>A0A915DL75</accession>
<proteinExistence type="predicted"/>